<dbReference type="EMBL" id="VUJU01005470">
    <property type="protein sequence ID" value="KAF0751114.1"/>
    <property type="molecule type" value="Genomic_DNA"/>
</dbReference>
<evidence type="ECO:0000256" key="1">
    <source>
        <dbReference type="PROSITE-ProRule" id="PRU00042"/>
    </source>
</evidence>
<evidence type="ECO:0000313" key="3">
    <source>
        <dbReference type="EMBL" id="KAF0751114.1"/>
    </source>
</evidence>
<comment type="caution">
    <text evidence="3">The sequence shown here is derived from an EMBL/GenBank/DDBJ whole genome shotgun (WGS) entry which is preliminary data.</text>
</comment>
<dbReference type="PROSITE" id="PS50157">
    <property type="entry name" value="ZINC_FINGER_C2H2_2"/>
    <property type="match status" value="1"/>
</dbReference>
<dbReference type="Pfam" id="PF00096">
    <property type="entry name" value="zf-C2H2"/>
    <property type="match status" value="1"/>
</dbReference>
<dbReference type="InterPro" id="IPR036236">
    <property type="entry name" value="Znf_C2H2_sf"/>
</dbReference>
<reference evidence="3 4" key="1">
    <citation type="submission" date="2019-08" db="EMBL/GenBank/DDBJ databases">
        <title>Whole genome of Aphis craccivora.</title>
        <authorList>
            <person name="Voronova N.V."/>
            <person name="Shulinski R.S."/>
            <person name="Bandarenka Y.V."/>
            <person name="Zhorov D.G."/>
            <person name="Warner D."/>
        </authorList>
    </citation>
    <scope>NUCLEOTIDE SEQUENCE [LARGE SCALE GENOMIC DNA]</scope>
    <source>
        <strain evidence="3">180601</strain>
        <tissue evidence="3">Whole Body</tissue>
    </source>
</reference>
<dbReference type="SUPFAM" id="SSF57667">
    <property type="entry name" value="beta-beta-alpha zinc fingers"/>
    <property type="match status" value="1"/>
</dbReference>
<dbReference type="AlphaFoldDB" id="A0A6G0Y8X2"/>
<evidence type="ECO:0000313" key="4">
    <source>
        <dbReference type="Proteomes" id="UP000478052"/>
    </source>
</evidence>
<feature type="domain" description="C2H2-type" evidence="2">
    <location>
        <begin position="2"/>
        <end position="29"/>
    </location>
</feature>
<keyword evidence="4" id="KW-1185">Reference proteome</keyword>
<evidence type="ECO:0000259" key="2">
    <source>
        <dbReference type="PROSITE" id="PS50157"/>
    </source>
</evidence>
<organism evidence="3 4">
    <name type="scientific">Aphis craccivora</name>
    <name type="common">Cowpea aphid</name>
    <dbReference type="NCBI Taxonomy" id="307492"/>
    <lineage>
        <taxon>Eukaryota</taxon>
        <taxon>Metazoa</taxon>
        <taxon>Ecdysozoa</taxon>
        <taxon>Arthropoda</taxon>
        <taxon>Hexapoda</taxon>
        <taxon>Insecta</taxon>
        <taxon>Pterygota</taxon>
        <taxon>Neoptera</taxon>
        <taxon>Paraneoptera</taxon>
        <taxon>Hemiptera</taxon>
        <taxon>Sternorrhyncha</taxon>
        <taxon>Aphidomorpha</taxon>
        <taxon>Aphidoidea</taxon>
        <taxon>Aphididae</taxon>
        <taxon>Aphidini</taxon>
        <taxon>Aphis</taxon>
        <taxon>Aphis</taxon>
    </lineage>
</organism>
<feature type="non-terminal residue" evidence="3">
    <location>
        <position position="134"/>
    </location>
</feature>
<dbReference type="Proteomes" id="UP000478052">
    <property type="component" value="Unassembled WGS sequence"/>
</dbReference>
<dbReference type="InterPro" id="IPR013087">
    <property type="entry name" value="Znf_C2H2_type"/>
</dbReference>
<gene>
    <name evidence="3" type="ORF">FWK35_00013910</name>
</gene>
<proteinExistence type="predicted"/>
<keyword evidence="1" id="KW-0863">Zinc-finger</keyword>
<dbReference type="Gene3D" id="3.30.160.60">
    <property type="entry name" value="Classic Zinc Finger"/>
    <property type="match status" value="1"/>
</dbReference>
<keyword evidence="1" id="KW-0862">Zinc</keyword>
<protein>
    <submittedName>
        <fullName evidence="3">Zinc finger protein 746-like</fullName>
    </submittedName>
</protein>
<keyword evidence="1" id="KW-0479">Metal-binding</keyword>
<dbReference type="GO" id="GO:0008270">
    <property type="term" value="F:zinc ion binding"/>
    <property type="evidence" value="ECO:0007669"/>
    <property type="project" value="UniProtKB-KW"/>
</dbReference>
<dbReference type="OrthoDB" id="6623541at2759"/>
<sequence>MFKCDQCPLVFTAKHNLTVHQKKSAGVRFPYTVCPSTFSFKTSLNKHLKNAHGIINVTAHLRPLPAAPIIDQQTRPRVIQFAPLTTPQIQIVPQIFVCPGWRIAYSYITDNNGKRTSSANTTSAARTKKALMGL</sequence>
<name>A0A6G0Y8X2_APHCR</name>
<accession>A0A6G0Y8X2</accession>